<organism evidence="1">
    <name type="scientific">Arcella intermedia</name>
    <dbReference type="NCBI Taxonomy" id="1963864"/>
    <lineage>
        <taxon>Eukaryota</taxon>
        <taxon>Amoebozoa</taxon>
        <taxon>Tubulinea</taxon>
        <taxon>Elardia</taxon>
        <taxon>Arcellinida</taxon>
        <taxon>Sphaerothecina</taxon>
        <taxon>Arcellidae</taxon>
        <taxon>Arcella</taxon>
    </lineage>
</organism>
<evidence type="ECO:0000313" key="1">
    <source>
        <dbReference type="EMBL" id="NDV41506.1"/>
    </source>
</evidence>
<accession>A0A6B2LYG4</accession>
<reference evidence="1" key="1">
    <citation type="journal article" date="2020" name="J. Eukaryot. Microbiol.">
        <title>De novo Sequencing, Assembly and Annotation of the Transcriptome for the Free-Living Testate Amoeba Arcella intermedia.</title>
        <authorList>
            <person name="Ribeiro G.M."/>
            <person name="Porfirio-Sousa A.L."/>
            <person name="Maurer-Alcala X.X."/>
            <person name="Katz L.A."/>
            <person name="Lahr D.J.G."/>
        </authorList>
    </citation>
    <scope>NUCLEOTIDE SEQUENCE</scope>
</reference>
<sequence>MRGPLKERVLLRGRSKVLNWESPRELVPKC</sequence>
<proteinExistence type="predicted"/>
<name>A0A6B2LYG4_9EUKA</name>
<dbReference type="AlphaFoldDB" id="A0A6B2LYG4"/>
<dbReference type="EMBL" id="GIBP01012537">
    <property type="protein sequence ID" value="NDV41506.1"/>
    <property type="molecule type" value="Transcribed_RNA"/>
</dbReference>
<protein>
    <submittedName>
        <fullName evidence="1">Uncharacterized protein</fullName>
    </submittedName>
</protein>